<dbReference type="Gene3D" id="1.10.443.10">
    <property type="entry name" value="Intergrase catalytic core"/>
    <property type="match status" value="1"/>
</dbReference>
<dbReference type="EMBL" id="JACJJG010000049">
    <property type="protein sequence ID" value="MBM6674043.1"/>
    <property type="molecule type" value="Genomic_DNA"/>
</dbReference>
<organism evidence="2 3">
    <name type="scientific">Marseilla massiliensis</name>
    <dbReference type="NCBI Taxonomy" id="1841864"/>
    <lineage>
        <taxon>Bacteria</taxon>
        <taxon>Pseudomonadati</taxon>
        <taxon>Bacteroidota</taxon>
        <taxon>Bacteroidia</taxon>
        <taxon>Bacteroidales</taxon>
        <taxon>Prevotellaceae</taxon>
        <taxon>Marseilla</taxon>
    </lineage>
</organism>
<evidence type="ECO:0000313" key="2">
    <source>
        <dbReference type="EMBL" id="MBM6674043.1"/>
    </source>
</evidence>
<evidence type="ECO:0000256" key="1">
    <source>
        <dbReference type="ARBA" id="ARBA00023172"/>
    </source>
</evidence>
<dbReference type="SUPFAM" id="SSF56349">
    <property type="entry name" value="DNA breaking-rejoining enzymes"/>
    <property type="match status" value="1"/>
</dbReference>
<accession>A0A938WTP4</accession>
<proteinExistence type="predicted"/>
<protein>
    <recommendedName>
        <fullName evidence="4">Tyr recombinase domain-containing protein</fullName>
    </recommendedName>
</protein>
<reference evidence="2" key="2">
    <citation type="journal article" date="2021" name="Sci. Rep.">
        <title>The distribution of antibiotic resistance genes in chicken gut microbiota commensals.</title>
        <authorList>
            <person name="Juricova H."/>
            <person name="Matiasovicova J."/>
            <person name="Kubasova T."/>
            <person name="Cejkova D."/>
            <person name="Rychlik I."/>
        </authorList>
    </citation>
    <scope>NUCLEOTIDE SEQUENCE</scope>
    <source>
        <strain evidence="2">An824</strain>
    </source>
</reference>
<dbReference type="InterPro" id="IPR011010">
    <property type="entry name" value="DNA_brk_join_enz"/>
</dbReference>
<keyword evidence="1" id="KW-0233">DNA recombination</keyword>
<evidence type="ECO:0000313" key="3">
    <source>
        <dbReference type="Proteomes" id="UP000706891"/>
    </source>
</evidence>
<keyword evidence="3" id="KW-1185">Reference proteome</keyword>
<dbReference type="Proteomes" id="UP000706891">
    <property type="component" value="Unassembled WGS sequence"/>
</dbReference>
<name>A0A938WTP4_9BACT</name>
<dbReference type="GO" id="GO:0006310">
    <property type="term" value="P:DNA recombination"/>
    <property type="evidence" value="ECO:0007669"/>
    <property type="project" value="UniProtKB-KW"/>
</dbReference>
<gene>
    <name evidence="2" type="ORF">H6A34_09165</name>
</gene>
<dbReference type="AlphaFoldDB" id="A0A938WTP4"/>
<dbReference type="GO" id="GO:0003677">
    <property type="term" value="F:DNA binding"/>
    <property type="evidence" value="ECO:0007669"/>
    <property type="project" value="InterPro"/>
</dbReference>
<reference evidence="2" key="1">
    <citation type="submission" date="2020-08" db="EMBL/GenBank/DDBJ databases">
        <authorList>
            <person name="Cejkova D."/>
            <person name="Kubasova T."/>
            <person name="Jahodarova E."/>
            <person name="Rychlik I."/>
        </authorList>
    </citation>
    <scope>NUCLEOTIDE SEQUENCE</scope>
    <source>
        <strain evidence="2">An824</strain>
    </source>
</reference>
<sequence>MVNTILARRVNHIVAKGDSPAWPKGSKSRGFSNRVIHICKDVLKWDKEPSGTWARHSFATNLKHLGVEELYISESMGHSQGNNVTSSYQDMYPLETRFKYNSKLLNVNEDGDNIDVDSMSPEQMKALLKKMLGQTNL</sequence>
<dbReference type="RefSeq" id="WP_205105077.1">
    <property type="nucleotide sequence ID" value="NZ_JACJJG010000049.1"/>
</dbReference>
<evidence type="ECO:0008006" key="4">
    <source>
        <dbReference type="Google" id="ProtNLM"/>
    </source>
</evidence>
<comment type="caution">
    <text evidence="2">The sequence shown here is derived from an EMBL/GenBank/DDBJ whole genome shotgun (WGS) entry which is preliminary data.</text>
</comment>
<dbReference type="GO" id="GO:0015074">
    <property type="term" value="P:DNA integration"/>
    <property type="evidence" value="ECO:0007669"/>
    <property type="project" value="InterPro"/>
</dbReference>
<dbReference type="InterPro" id="IPR013762">
    <property type="entry name" value="Integrase-like_cat_sf"/>
</dbReference>